<organism evidence="5 7">
    <name type="scientific">Arcobacter ellisii</name>
    <dbReference type="NCBI Taxonomy" id="913109"/>
    <lineage>
        <taxon>Bacteria</taxon>
        <taxon>Pseudomonadati</taxon>
        <taxon>Campylobacterota</taxon>
        <taxon>Epsilonproteobacteria</taxon>
        <taxon>Campylobacterales</taxon>
        <taxon>Arcobacteraceae</taxon>
        <taxon>Arcobacter</taxon>
    </lineage>
</organism>
<dbReference type="EMBL" id="CP032097">
    <property type="protein sequence ID" value="AXX95364.1"/>
    <property type="molecule type" value="Genomic_DNA"/>
</dbReference>
<keyword evidence="1 2" id="KW-0732">Signal</keyword>
<sequence>MLFFKKLFFILFLSLSLCANETIFDEIKANNKLKVCVWPEYYGISFLDQRTQQFSGIDSDLAQELAKDLKVDLEFVPSSFVTLIDDINNNVCHIAMFAIGNTTQRREKIRFTTAHLSSDVYAITTKNNRRIDNWDDIDKKGNIIAVAKGTYHETIMKEKLQNAELLVLDKIHQRELEVQAGRADAFMSDYPFAKRMLAKTDWAKLIEPKTTYHKTDYAWAMKYGEDKFYNRVEQFIQDIKNDGRLLNLAKKNGLEPIVKLK</sequence>
<dbReference type="Pfam" id="PF00497">
    <property type="entry name" value="SBP_bac_3"/>
    <property type="match status" value="1"/>
</dbReference>
<dbReference type="KEGG" id="aell:AELL_1711"/>
<feature type="domain" description="Solute-binding protein family 3/N-terminal" evidence="3">
    <location>
        <begin position="32"/>
        <end position="256"/>
    </location>
</feature>
<dbReference type="EMBL" id="NXIG01000011">
    <property type="protein sequence ID" value="RXI29509.1"/>
    <property type="molecule type" value="Genomic_DNA"/>
</dbReference>
<dbReference type="Gene3D" id="3.40.190.10">
    <property type="entry name" value="Periplasmic binding protein-like II"/>
    <property type="match status" value="2"/>
</dbReference>
<feature type="chain" id="PRO_5044584787" evidence="2">
    <location>
        <begin position="20"/>
        <end position="261"/>
    </location>
</feature>
<evidence type="ECO:0000313" key="6">
    <source>
        <dbReference type="Proteomes" id="UP000262582"/>
    </source>
</evidence>
<evidence type="ECO:0000256" key="2">
    <source>
        <dbReference type="SAM" id="SignalP"/>
    </source>
</evidence>
<dbReference type="AlphaFoldDB" id="A0A347U936"/>
<keyword evidence="6" id="KW-1185">Reference proteome</keyword>
<name>A0A347U936_9BACT</name>
<dbReference type="Proteomes" id="UP000262582">
    <property type="component" value="Chromosome"/>
</dbReference>
<evidence type="ECO:0000313" key="4">
    <source>
        <dbReference type="EMBL" id="AXX95364.1"/>
    </source>
</evidence>
<dbReference type="Proteomes" id="UP000290588">
    <property type="component" value="Unassembled WGS sequence"/>
</dbReference>
<protein>
    <submittedName>
        <fullName evidence="5">Amino acid ABC transporter substrate-binding protein</fullName>
    </submittedName>
    <submittedName>
        <fullName evidence="4">Periplasmic substrate-binding protein</fullName>
    </submittedName>
</protein>
<accession>A0A347U936</accession>
<gene>
    <name evidence="4" type="ORF">AELL_1711</name>
    <name evidence="5" type="ORF">CP962_10585</name>
</gene>
<evidence type="ECO:0000256" key="1">
    <source>
        <dbReference type="ARBA" id="ARBA00022729"/>
    </source>
</evidence>
<dbReference type="PANTHER" id="PTHR35936:SF17">
    <property type="entry name" value="ARGININE-BINDING EXTRACELLULAR PROTEIN ARTP"/>
    <property type="match status" value="1"/>
</dbReference>
<evidence type="ECO:0000313" key="5">
    <source>
        <dbReference type="EMBL" id="RXI29509.1"/>
    </source>
</evidence>
<proteinExistence type="predicted"/>
<reference evidence="5 7" key="1">
    <citation type="submission" date="2017-09" db="EMBL/GenBank/DDBJ databases">
        <title>Genomics of the genus Arcobacter.</title>
        <authorList>
            <person name="Perez-Cataluna A."/>
            <person name="Figueras M.J."/>
            <person name="Salas-Masso N."/>
        </authorList>
    </citation>
    <scope>NUCLEOTIDE SEQUENCE [LARGE SCALE GENOMIC DNA]</scope>
    <source>
        <strain evidence="5 7">CECT 7837</strain>
    </source>
</reference>
<dbReference type="RefSeq" id="WP_118917536.1">
    <property type="nucleotide sequence ID" value="NZ_CP032097.1"/>
</dbReference>
<dbReference type="InterPro" id="IPR001638">
    <property type="entry name" value="Solute-binding_3/MltF_N"/>
</dbReference>
<evidence type="ECO:0000259" key="3">
    <source>
        <dbReference type="SMART" id="SM00062"/>
    </source>
</evidence>
<dbReference type="SUPFAM" id="SSF53850">
    <property type="entry name" value="Periplasmic binding protein-like II"/>
    <property type="match status" value="1"/>
</dbReference>
<evidence type="ECO:0000313" key="7">
    <source>
        <dbReference type="Proteomes" id="UP000290588"/>
    </source>
</evidence>
<feature type="signal peptide" evidence="2">
    <location>
        <begin position="1"/>
        <end position="19"/>
    </location>
</feature>
<dbReference type="OrthoDB" id="8994218at2"/>
<dbReference type="PANTHER" id="PTHR35936">
    <property type="entry name" value="MEMBRANE-BOUND LYTIC MUREIN TRANSGLYCOSYLASE F"/>
    <property type="match status" value="1"/>
</dbReference>
<dbReference type="CDD" id="cd13530">
    <property type="entry name" value="PBP2_peptides_like"/>
    <property type="match status" value="1"/>
</dbReference>
<reference evidence="4 6" key="2">
    <citation type="submission" date="2018-08" db="EMBL/GenBank/DDBJ databases">
        <title>Complete genome of the Arcobacter ellisii type strain LMG 26155.</title>
        <authorList>
            <person name="Miller W.G."/>
            <person name="Yee E."/>
            <person name="Bono J.L."/>
        </authorList>
    </citation>
    <scope>NUCLEOTIDE SEQUENCE [LARGE SCALE GENOMIC DNA]</scope>
    <source>
        <strain evidence="4 6">LMG 26155</strain>
    </source>
</reference>
<dbReference type="SMART" id="SM00062">
    <property type="entry name" value="PBPb"/>
    <property type="match status" value="1"/>
</dbReference>